<dbReference type="RefSeq" id="WP_037240559.1">
    <property type="nucleotide sequence ID" value="NZ_JAEMUK010000014.1"/>
</dbReference>
<dbReference type="EMBL" id="JAEMUK010000014">
    <property type="protein sequence ID" value="MBJ7543492.1"/>
    <property type="molecule type" value="Genomic_DNA"/>
</dbReference>
<dbReference type="Proteomes" id="UP000623250">
    <property type="component" value="Unassembled WGS sequence"/>
</dbReference>
<reference evidence="2 3" key="1">
    <citation type="submission" date="2020-12" db="EMBL/GenBank/DDBJ databases">
        <title>Revised draft genomes of Rhodomicrobium vannielii ATCC 17100 and Rhodomicrobium udaipurense JA643.</title>
        <authorList>
            <person name="Conners E.M."/>
            <person name="Davenport E.J."/>
            <person name="Bose A."/>
        </authorList>
    </citation>
    <scope>NUCLEOTIDE SEQUENCE [LARGE SCALE GENOMIC DNA]</scope>
    <source>
        <strain evidence="2 3">JA643</strain>
    </source>
</reference>
<accession>A0A8I1KJ91</accession>
<feature type="chain" id="PRO_5034899024" description="DUF2846 domain-containing protein" evidence="1">
    <location>
        <begin position="22"/>
        <end position="155"/>
    </location>
</feature>
<evidence type="ECO:0000313" key="2">
    <source>
        <dbReference type="EMBL" id="MBJ7543492.1"/>
    </source>
</evidence>
<proteinExistence type="predicted"/>
<keyword evidence="3" id="KW-1185">Reference proteome</keyword>
<evidence type="ECO:0000256" key="1">
    <source>
        <dbReference type="SAM" id="SignalP"/>
    </source>
</evidence>
<sequence>MKKIILIVISLGLVATLSACGTTGIQNEALLKQPLTGGHSRVKIIRSEQFLASGRGARVKIDGKEVADIGNGAGAILDVPAGPHNVSVDVWDHPNVFNLRIEAKPGTMYTLLVKPRENAVMAGAVLGVAGMLVEAAANENGGLFQVEVVSEQRIG</sequence>
<keyword evidence="1" id="KW-0732">Signal</keyword>
<evidence type="ECO:0008006" key="4">
    <source>
        <dbReference type="Google" id="ProtNLM"/>
    </source>
</evidence>
<comment type="caution">
    <text evidence="2">The sequence shown here is derived from an EMBL/GenBank/DDBJ whole genome shotgun (WGS) entry which is preliminary data.</text>
</comment>
<dbReference type="PROSITE" id="PS51257">
    <property type="entry name" value="PROKAR_LIPOPROTEIN"/>
    <property type="match status" value="1"/>
</dbReference>
<name>A0A8I1KJ91_9HYPH</name>
<gene>
    <name evidence="2" type="ORF">JDN41_07965</name>
</gene>
<dbReference type="AlphaFoldDB" id="A0A8I1KJ91"/>
<protein>
    <recommendedName>
        <fullName evidence="4">DUF2846 domain-containing protein</fullName>
    </recommendedName>
</protein>
<feature type="signal peptide" evidence="1">
    <location>
        <begin position="1"/>
        <end position="21"/>
    </location>
</feature>
<evidence type="ECO:0000313" key="3">
    <source>
        <dbReference type="Proteomes" id="UP000623250"/>
    </source>
</evidence>
<organism evidence="2 3">
    <name type="scientific">Rhodomicrobium udaipurense</name>
    <dbReference type="NCBI Taxonomy" id="1202716"/>
    <lineage>
        <taxon>Bacteria</taxon>
        <taxon>Pseudomonadati</taxon>
        <taxon>Pseudomonadota</taxon>
        <taxon>Alphaproteobacteria</taxon>
        <taxon>Hyphomicrobiales</taxon>
        <taxon>Hyphomicrobiaceae</taxon>
        <taxon>Rhodomicrobium</taxon>
    </lineage>
</organism>